<dbReference type="GO" id="GO:0008270">
    <property type="term" value="F:zinc ion binding"/>
    <property type="evidence" value="ECO:0007669"/>
    <property type="project" value="InterPro"/>
</dbReference>
<evidence type="ECO:0000256" key="2">
    <source>
        <dbReference type="ARBA" id="ARBA00022737"/>
    </source>
</evidence>
<evidence type="ECO:0000313" key="5">
    <source>
        <dbReference type="EMBL" id="KAF5792701.1"/>
    </source>
</evidence>
<dbReference type="GO" id="GO:0003723">
    <property type="term" value="F:RNA binding"/>
    <property type="evidence" value="ECO:0007669"/>
    <property type="project" value="InterPro"/>
</dbReference>
<keyword evidence="6" id="KW-1185">Reference proteome</keyword>
<dbReference type="InterPro" id="IPR046960">
    <property type="entry name" value="PPR_At4g14850-like_plant"/>
</dbReference>
<sequence length="622" mass="70714">MHSQTTISRFPSLSTQTHFESLISFIKSTTKTTQLLQIHAYLLRTSLIQNTTFSVPFLNRISLPPLQNLTYSLRTFSQISRPIVTHYNTIIRAYAMSKYPEKGFYVYRDMMRKGKSPNSQSLSFVTKCCTKGCSVFGGLQVHARILRDGYCSDTLLLTTLMEFYSGGGKGDDACKVFDEMPQRDTVAWNVLVSCYTRNGRTRDALDVFDRMQRGEHGCDPDDVTCLLVLQACSNMCAFEFGERVHRYVKDHGYSHALNICNSLVAMYSKCGQLDKAYEVFQEIPNKDVVSWTAMISGFASNGRGREAINVFREMQRMGISPDEQTFTALLSGCSHSGLLDEGRSIFDRMQREFGLVPNIHHYGCVVDLMGRVGLVEDAYELIVSMNCKPDATIWRTLLGACKVHGNLTLGERVIERLIELKAQEAGDYILLLNIYSSAGNLEKVIELRKLMKEKGIQTTPSASTIELKGEIHEFKVDDTSHPRINEVYEILDEIEKQLKIGGYIAEITDVRLSYHSEKLAMAFGVLATPPGTKIRVAKDLRICTDCHNFAKMLSAVYSREVTIRDRTRFHHFREGRCSCHTFLYASLKLWLKSFQSFLFVFRQTLKIRRDHSLNTLFPELNP</sequence>
<dbReference type="Pfam" id="PF14432">
    <property type="entry name" value="DYW_deaminase"/>
    <property type="match status" value="1"/>
</dbReference>
<gene>
    <name evidence="5" type="ORF">HanXRQr2_Chr09g0408931</name>
</gene>
<accession>A0A9K3I9D6</accession>
<dbReference type="PROSITE" id="PS51375">
    <property type="entry name" value="PPR"/>
    <property type="match status" value="5"/>
</dbReference>
<dbReference type="PANTHER" id="PTHR47926:SF469">
    <property type="entry name" value="DYW DOMAIN-CONTAINING PROTEIN"/>
    <property type="match status" value="1"/>
</dbReference>
<proteinExistence type="inferred from homology"/>
<comment type="caution">
    <text evidence="5">The sequence shown here is derived from an EMBL/GenBank/DDBJ whole genome shotgun (WGS) entry which is preliminary data.</text>
</comment>
<feature type="repeat" description="PPR" evidence="3">
    <location>
        <begin position="322"/>
        <end position="357"/>
    </location>
</feature>
<dbReference type="Gene3D" id="1.25.40.10">
    <property type="entry name" value="Tetratricopeptide repeat domain"/>
    <property type="match status" value="4"/>
</dbReference>
<dbReference type="InterPro" id="IPR032867">
    <property type="entry name" value="DYW_dom"/>
</dbReference>
<dbReference type="PANTHER" id="PTHR47926">
    <property type="entry name" value="PENTATRICOPEPTIDE REPEAT-CONTAINING PROTEIN"/>
    <property type="match status" value="1"/>
</dbReference>
<feature type="repeat" description="PPR" evidence="3">
    <location>
        <begin position="287"/>
        <end position="321"/>
    </location>
</feature>
<evidence type="ECO:0000259" key="4">
    <source>
        <dbReference type="Pfam" id="PF14432"/>
    </source>
</evidence>
<dbReference type="EMBL" id="MNCJ02000324">
    <property type="protein sequence ID" value="KAF5792701.1"/>
    <property type="molecule type" value="Genomic_DNA"/>
</dbReference>
<name>A0A9K3I9D6_HELAN</name>
<comment type="similarity">
    <text evidence="1">Belongs to the PPR family. PCMP-H subfamily.</text>
</comment>
<evidence type="ECO:0000313" key="6">
    <source>
        <dbReference type="Proteomes" id="UP000215914"/>
    </source>
</evidence>
<dbReference type="GO" id="GO:0009451">
    <property type="term" value="P:RNA modification"/>
    <property type="evidence" value="ECO:0007669"/>
    <property type="project" value="InterPro"/>
</dbReference>
<protein>
    <submittedName>
        <fullName evidence="5">Tetratricopeptide-like helical domain superfamily, DYW domain-containing protein</fullName>
    </submittedName>
</protein>
<dbReference type="Pfam" id="PF01535">
    <property type="entry name" value="PPR"/>
    <property type="match status" value="1"/>
</dbReference>
<evidence type="ECO:0000256" key="1">
    <source>
        <dbReference type="ARBA" id="ARBA00006643"/>
    </source>
</evidence>
<dbReference type="InterPro" id="IPR011990">
    <property type="entry name" value="TPR-like_helical_dom_sf"/>
</dbReference>
<dbReference type="FunFam" id="1.25.40.10:FF:000242">
    <property type="entry name" value="Pentatricopeptide repeat-containing protein"/>
    <property type="match status" value="1"/>
</dbReference>
<dbReference type="Pfam" id="PF20431">
    <property type="entry name" value="E_motif"/>
    <property type="match status" value="1"/>
</dbReference>
<organism evidence="5 6">
    <name type="scientific">Helianthus annuus</name>
    <name type="common">Common sunflower</name>
    <dbReference type="NCBI Taxonomy" id="4232"/>
    <lineage>
        <taxon>Eukaryota</taxon>
        <taxon>Viridiplantae</taxon>
        <taxon>Streptophyta</taxon>
        <taxon>Embryophyta</taxon>
        <taxon>Tracheophyta</taxon>
        <taxon>Spermatophyta</taxon>
        <taxon>Magnoliopsida</taxon>
        <taxon>eudicotyledons</taxon>
        <taxon>Gunneridae</taxon>
        <taxon>Pentapetalae</taxon>
        <taxon>asterids</taxon>
        <taxon>campanulids</taxon>
        <taxon>Asterales</taxon>
        <taxon>Asteraceae</taxon>
        <taxon>Asteroideae</taxon>
        <taxon>Heliantheae alliance</taxon>
        <taxon>Heliantheae</taxon>
        <taxon>Helianthus</taxon>
    </lineage>
</organism>
<reference evidence="5" key="1">
    <citation type="journal article" date="2017" name="Nature">
        <title>The sunflower genome provides insights into oil metabolism, flowering and Asterid evolution.</title>
        <authorList>
            <person name="Badouin H."/>
            <person name="Gouzy J."/>
            <person name="Grassa C.J."/>
            <person name="Murat F."/>
            <person name="Staton S.E."/>
            <person name="Cottret L."/>
            <person name="Lelandais-Briere C."/>
            <person name="Owens G.L."/>
            <person name="Carrere S."/>
            <person name="Mayjonade B."/>
            <person name="Legrand L."/>
            <person name="Gill N."/>
            <person name="Kane N.C."/>
            <person name="Bowers J.E."/>
            <person name="Hubner S."/>
            <person name="Bellec A."/>
            <person name="Berard A."/>
            <person name="Berges H."/>
            <person name="Blanchet N."/>
            <person name="Boniface M.C."/>
            <person name="Brunel D."/>
            <person name="Catrice O."/>
            <person name="Chaidir N."/>
            <person name="Claudel C."/>
            <person name="Donnadieu C."/>
            <person name="Faraut T."/>
            <person name="Fievet G."/>
            <person name="Helmstetter N."/>
            <person name="King M."/>
            <person name="Knapp S.J."/>
            <person name="Lai Z."/>
            <person name="Le Paslier M.C."/>
            <person name="Lippi Y."/>
            <person name="Lorenzon L."/>
            <person name="Mandel J.R."/>
            <person name="Marage G."/>
            <person name="Marchand G."/>
            <person name="Marquand E."/>
            <person name="Bret-Mestries E."/>
            <person name="Morien E."/>
            <person name="Nambeesan S."/>
            <person name="Nguyen T."/>
            <person name="Pegot-Espagnet P."/>
            <person name="Pouilly N."/>
            <person name="Raftis F."/>
            <person name="Sallet E."/>
            <person name="Schiex T."/>
            <person name="Thomas J."/>
            <person name="Vandecasteele C."/>
            <person name="Vares D."/>
            <person name="Vear F."/>
            <person name="Vautrin S."/>
            <person name="Crespi M."/>
            <person name="Mangin B."/>
            <person name="Burke J.M."/>
            <person name="Salse J."/>
            <person name="Munos S."/>
            <person name="Vincourt P."/>
            <person name="Rieseberg L.H."/>
            <person name="Langlade N.B."/>
        </authorList>
    </citation>
    <scope>NUCLEOTIDE SEQUENCE</scope>
    <source>
        <tissue evidence="5">Leaves</tissue>
    </source>
</reference>
<reference evidence="5" key="2">
    <citation type="submission" date="2020-06" db="EMBL/GenBank/DDBJ databases">
        <title>Helianthus annuus Genome sequencing and assembly Release 2.</title>
        <authorList>
            <person name="Gouzy J."/>
            <person name="Langlade N."/>
            <person name="Munos S."/>
        </authorList>
    </citation>
    <scope>NUCLEOTIDE SEQUENCE</scope>
    <source>
        <tissue evidence="5">Leaves</tissue>
    </source>
</reference>
<feature type="domain" description="DYW" evidence="4">
    <location>
        <begin position="512"/>
        <end position="582"/>
    </location>
</feature>
<dbReference type="InterPro" id="IPR002885">
    <property type="entry name" value="PPR_rpt"/>
</dbReference>
<dbReference type="Pfam" id="PF13041">
    <property type="entry name" value="PPR_2"/>
    <property type="match status" value="2"/>
</dbReference>
<dbReference type="FunFam" id="1.25.40.10:FF:000285">
    <property type="entry name" value="Pentatricopeptide repeat-containing protein, chloroplastic"/>
    <property type="match status" value="1"/>
</dbReference>
<evidence type="ECO:0000256" key="3">
    <source>
        <dbReference type="PROSITE-ProRule" id="PRU00708"/>
    </source>
</evidence>
<feature type="repeat" description="PPR" evidence="3">
    <location>
        <begin position="83"/>
        <end position="117"/>
    </location>
</feature>
<feature type="repeat" description="PPR" evidence="3">
    <location>
        <begin position="424"/>
        <end position="458"/>
    </location>
</feature>
<dbReference type="InterPro" id="IPR046848">
    <property type="entry name" value="E_motif"/>
</dbReference>
<dbReference type="Proteomes" id="UP000215914">
    <property type="component" value="Unassembled WGS sequence"/>
</dbReference>
<dbReference type="NCBIfam" id="TIGR00756">
    <property type="entry name" value="PPR"/>
    <property type="match status" value="6"/>
</dbReference>
<feature type="repeat" description="PPR" evidence="3">
    <location>
        <begin position="184"/>
        <end position="214"/>
    </location>
</feature>
<dbReference type="AlphaFoldDB" id="A0A9K3I9D6"/>
<dbReference type="Gramene" id="mRNA:HanXRQr2_Chr09g0408931">
    <property type="protein sequence ID" value="mRNA:HanXRQr2_Chr09g0408931"/>
    <property type="gene ID" value="HanXRQr2_Chr09g0408931"/>
</dbReference>
<keyword evidence="2" id="KW-0677">Repeat</keyword>